<proteinExistence type="predicted"/>
<gene>
    <name evidence="1" type="ORF">METZ01_LOCUS402000</name>
</gene>
<protein>
    <submittedName>
        <fullName evidence="1">Uncharacterized protein</fullName>
    </submittedName>
</protein>
<accession>A0A382VRD0</accession>
<evidence type="ECO:0000313" key="1">
    <source>
        <dbReference type="EMBL" id="SVD49146.1"/>
    </source>
</evidence>
<organism evidence="1">
    <name type="scientific">marine metagenome</name>
    <dbReference type="NCBI Taxonomy" id="408172"/>
    <lineage>
        <taxon>unclassified sequences</taxon>
        <taxon>metagenomes</taxon>
        <taxon>ecological metagenomes</taxon>
    </lineage>
</organism>
<dbReference type="EMBL" id="UINC01154071">
    <property type="protein sequence ID" value="SVD49146.1"/>
    <property type="molecule type" value="Genomic_DNA"/>
</dbReference>
<sequence length="48" mass="5335">AWCSKTAAPYTNMLAMPSDAGYFWGSWQIKGPNKKSRLIPKDQAAYPS</sequence>
<reference evidence="1" key="1">
    <citation type="submission" date="2018-05" db="EMBL/GenBank/DDBJ databases">
        <authorList>
            <person name="Lanie J.A."/>
            <person name="Ng W.-L."/>
            <person name="Kazmierczak K.M."/>
            <person name="Andrzejewski T.M."/>
            <person name="Davidsen T.M."/>
            <person name="Wayne K.J."/>
            <person name="Tettelin H."/>
            <person name="Glass J.I."/>
            <person name="Rusch D."/>
            <person name="Podicherti R."/>
            <person name="Tsui H.-C.T."/>
            <person name="Winkler M.E."/>
        </authorList>
    </citation>
    <scope>NUCLEOTIDE SEQUENCE</scope>
</reference>
<feature type="non-terminal residue" evidence="1">
    <location>
        <position position="1"/>
    </location>
</feature>
<dbReference type="AlphaFoldDB" id="A0A382VRD0"/>
<name>A0A382VRD0_9ZZZZ</name>